<name>A0A6I8M7D1_9PSEU</name>
<protein>
    <submittedName>
        <fullName evidence="2">Uncharacterized protein</fullName>
    </submittedName>
</protein>
<dbReference type="AlphaFoldDB" id="A0A6I8M7D1"/>
<evidence type="ECO:0000313" key="3">
    <source>
        <dbReference type="Proteomes" id="UP000399805"/>
    </source>
</evidence>
<reference evidence="2 3" key="1">
    <citation type="submission" date="2019-09" db="EMBL/GenBank/DDBJ databases">
        <authorList>
            <person name="Leyn A S."/>
        </authorList>
    </citation>
    <scope>NUCLEOTIDE SEQUENCE [LARGE SCALE GENOMIC DNA]</scope>
    <source>
        <strain evidence="2">AA231_1</strain>
    </source>
</reference>
<evidence type="ECO:0000256" key="1">
    <source>
        <dbReference type="SAM" id="MobiDB-lite"/>
    </source>
</evidence>
<dbReference type="Proteomes" id="UP000399805">
    <property type="component" value="Unassembled WGS sequence"/>
</dbReference>
<dbReference type="EMBL" id="CABVGP010000003">
    <property type="protein sequence ID" value="VVJ24720.1"/>
    <property type="molecule type" value="Genomic_DNA"/>
</dbReference>
<accession>A0A6I8M7D1</accession>
<organism evidence="2 3">
    <name type="scientific">Amycolatopsis camponoti</name>
    <dbReference type="NCBI Taxonomy" id="2606593"/>
    <lineage>
        <taxon>Bacteria</taxon>
        <taxon>Bacillati</taxon>
        <taxon>Actinomycetota</taxon>
        <taxon>Actinomycetes</taxon>
        <taxon>Pseudonocardiales</taxon>
        <taxon>Pseudonocardiaceae</taxon>
        <taxon>Amycolatopsis</taxon>
    </lineage>
</organism>
<proteinExistence type="predicted"/>
<feature type="region of interest" description="Disordered" evidence="1">
    <location>
        <begin position="22"/>
        <end position="50"/>
    </location>
</feature>
<sequence>MLLEVHRSGLRLLRQLQLTLRPGAHGGGGGPAAGAPLTGDARRCGTEAGT</sequence>
<feature type="compositionally biased region" description="Basic and acidic residues" evidence="1">
    <location>
        <begin position="40"/>
        <end position="50"/>
    </location>
</feature>
<gene>
    <name evidence="2" type="ORF">AA23TX_09579</name>
</gene>
<keyword evidence="3" id="KW-1185">Reference proteome</keyword>
<evidence type="ECO:0000313" key="2">
    <source>
        <dbReference type="EMBL" id="VVJ24720.1"/>
    </source>
</evidence>